<dbReference type="PROSITE" id="PS50076">
    <property type="entry name" value="DNAJ_2"/>
    <property type="match status" value="1"/>
</dbReference>
<feature type="domain" description="J" evidence="2">
    <location>
        <begin position="166"/>
        <end position="231"/>
    </location>
</feature>
<evidence type="ECO:0000256" key="1">
    <source>
        <dbReference type="SAM" id="MobiDB-lite"/>
    </source>
</evidence>
<dbReference type="InterPro" id="IPR026894">
    <property type="entry name" value="DnaJ_X"/>
</dbReference>
<keyword evidence="4" id="KW-1185">Reference proteome</keyword>
<evidence type="ECO:0000259" key="2">
    <source>
        <dbReference type="PROSITE" id="PS50076"/>
    </source>
</evidence>
<reference evidence="3 4" key="1">
    <citation type="submission" date="2016-10" db="EMBL/GenBank/DDBJ databases">
        <authorList>
            <person name="Cai Z."/>
        </authorList>
    </citation>
    <scope>NUCLEOTIDE SEQUENCE [LARGE SCALE GENOMIC DNA]</scope>
</reference>
<dbReference type="PANTHER" id="PTHR44094:SF8">
    <property type="entry name" value="DNAJ HEAT SHOCK N-TERMINAL DOMAIN-CONTAINING PROTEIN-RELATED"/>
    <property type="match status" value="1"/>
</dbReference>
<dbReference type="EMBL" id="FNXT01000939">
    <property type="protein sequence ID" value="SZX69600.1"/>
    <property type="molecule type" value="Genomic_DNA"/>
</dbReference>
<feature type="region of interest" description="Disordered" evidence="1">
    <location>
        <begin position="1"/>
        <end position="47"/>
    </location>
</feature>
<dbReference type="Pfam" id="PF00226">
    <property type="entry name" value="DnaJ"/>
    <property type="match status" value="1"/>
</dbReference>
<dbReference type="PRINTS" id="PR00625">
    <property type="entry name" value="JDOMAIN"/>
</dbReference>
<feature type="region of interest" description="Disordered" evidence="1">
    <location>
        <begin position="121"/>
        <end position="143"/>
    </location>
</feature>
<dbReference type="PANTHER" id="PTHR44094">
    <property type="entry name" value="DNAJ HEAT SHOCK N-TERMINAL DOMAIN-CONTAINING PROTEIN"/>
    <property type="match status" value="1"/>
</dbReference>
<gene>
    <name evidence="3" type="ORF">BQ4739_LOCUS9893</name>
</gene>
<dbReference type="SMART" id="SM00271">
    <property type="entry name" value="DnaJ"/>
    <property type="match status" value="1"/>
</dbReference>
<dbReference type="SUPFAM" id="SSF46565">
    <property type="entry name" value="Chaperone J-domain"/>
    <property type="match status" value="1"/>
</dbReference>
<proteinExistence type="predicted"/>
<accession>A0A383VXE0</accession>
<organism evidence="3 4">
    <name type="scientific">Tetradesmus obliquus</name>
    <name type="common">Green alga</name>
    <name type="synonym">Acutodesmus obliquus</name>
    <dbReference type="NCBI Taxonomy" id="3088"/>
    <lineage>
        <taxon>Eukaryota</taxon>
        <taxon>Viridiplantae</taxon>
        <taxon>Chlorophyta</taxon>
        <taxon>core chlorophytes</taxon>
        <taxon>Chlorophyceae</taxon>
        <taxon>CS clade</taxon>
        <taxon>Sphaeropleales</taxon>
        <taxon>Scenedesmaceae</taxon>
        <taxon>Tetradesmus</taxon>
    </lineage>
</organism>
<dbReference type="Gene3D" id="1.10.287.110">
    <property type="entry name" value="DnaJ domain"/>
    <property type="match status" value="1"/>
</dbReference>
<dbReference type="STRING" id="3088.A0A383VXE0"/>
<name>A0A383VXE0_TETOB</name>
<feature type="compositionally biased region" description="Basic and acidic residues" evidence="1">
    <location>
        <begin position="29"/>
        <end position="47"/>
    </location>
</feature>
<dbReference type="InterPro" id="IPR001623">
    <property type="entry name" value="DnaJ_domain"/>
</dbReference>
<dbReference type="Proteomes" id="UP000256970">
    <property type="component" value="Unassembled WGS sequence"/>
</dbReference>
<dbReference type="CDD" id="cd06257">
    <property type="entry name" value="DnaJ"/>
    <property type="match status" value="1"/>
</dbReference>
<dbReference type="InterPro" id="IPR036869">
    <property type="entry name" value="J_dom_sf"/>
</dbReference>
<dbReference type="AlphaFoldDB" id="A0A383VXE0"/>
<dbReference type="InterPro" id="IPR052423">
    <property type="entry name" value="EMIR"/>
</dbReference>
<evidence type="ECO:0000313" key="3">
    <source>
        <dbReference type="EMBL" id="SZX69600.1"/>
    </source>
</evidence>
<evidence type="ECO:0000313" key="4">
    <source>
        <dbReference type="Proteomes" id="UP000256970"/>
    </source>
</evidence>
<sequence length="422" mass="45112">MADAGSPAEPVPETKEQEVNKEAEEEDPREALKREWREAVRKTRPKDAAGGFKSGLATAAAGIASGVVGLVAAPIVGAKQDGAAGFAKGIATGIAGAVVLPVAGVVGGAVQVGRGIANQSEATQEKKKGRVWNKESRQWEDPPGTELQAYDEAAAQQALGVPPGVDYYALLEVGRDADAATLKRQYYILARKWHPDKNPDNPEATQRFQQLGEAYQVLSSPELRAKYDKHGAAGLDVQFVDPSMIFGMLFGSELFEPIVGEFLIAAATSKGRELSEKEMNLMQETRIAKLLVKLKARLEPFVAGEADAFREVQAINAEQLAAASFGSVMLQAVGRVYQTEAEIFQSNPLFGGFSKLKRAGDSIKSQLQAAKAAVDLMQHQTKLEAADAALKQHAAALQEQHGSAAELPEVARVQLAGMMLQR</sequence>
<feature type="compositionally biased region" description="Basic and acidic residues" evidence="1">
    <location>
        <begin position="12"/>
        <end position="22"/>
    </location>
</feature>
<protein>
    <recommendedName>
        <fullName evidence="2">J domain-containing protein</fullName>
    </recommendedName>
</protein>
<dbReference type="Pfam" id="PF14308">
    <property type="entry name" value="DnaJ-X"/>
    <property type="match status" value="1"/>
</dbReference>